<evidence type="ECO:0000313" key="4">
    <source>
        <dbReference type="Proteomes" id="UP000321419"/>
    </source>
</evidence>
<keyword evidence="2" id="KW-0732">Signal</keyword>
<dbReference type="OrthoDB" id="5801251at2"/>
<dbReference type="SMART" id="SM00028">
    <property type="entry name" value="TPR"/>
    <property type="match status" value="4"/>
</dbReference>
<dbReference type="SUPFAM" id="SSF48452">
    <property type="entry name" value="TPR-like"/>
    <property type="match status" value="1"/>
</dbReference>
<dbReference type="EMBL" id="BJUM01000016">
    <property type="protein sequence ID" value="GEK55048.1"/>
    <property type="molecule type" value="Genomic_DNA"/>
</dbReference>
<feature type="repeat" description="TPR" evidence="1">
    <location>
        <begin position="235"/>
        <end position="268"/>
    </location>
</feature>
<reference evidence="3 4" key="1">
    <citation type="submission" date="2019-07" db="EMBL/GenBank/DDBJ databases">
        <title>Whole genome shotgun sequence of Pseudoalteromonas espejiana NBRC 102222.</title>
        <authorList>
            <person name="Hosoyama A."/>
            <person name="Uohara A."/>
            <person name="Ohji S."/>
            <person name="Ichikawa N."/>
        </authorList>
    </citation>
    <scope>NUCLEOTIDE SEQUENCE [LARGE SCALE GENOMIC DNA]</scope>
    <source>
        <strain evidence="3 4">NBRC 102222</strain>
    </source>
</reference>
<keyword evidence="1" id="KW-0802">TPR repeat</keyword>
<dbReference type="Proteomes" id="UP000321419">
    <property type="component" value="Unassembled WGS sequence"/>
</dbReference>
<dbReference type="PROSITE" id="PS50005">
    <property type="entry name" value="TPR"/>
    <property type="match status" value="2"/>
</dbReference>
<dbReference type="RefSeq" id="WP_089347071.1">
    <property type="nucleotide sequence ID" value="NZ_BJUM01000016.1"/>
</dbReference>
<feature type="repeat" description="TPR" evidence="1">
    <location>
        <begin position="201"/>
        <end position="234"/>
    </location>
</feature>
<evidence type="ECO:0000256" key="1">
    <source>
        <dbReference type="PROSITE-ProRule" id="PRU00339"/>
    </source>
</evidence>
<comment type="caution">
    <text evidence="3">The sequence shown here is derived from an EMBL/GenBank/DDBJ whole genome shotgun (WGS) entry which is preliminary data.</text>
</comment>
<dbReference type="InterPro" id="IPR037919">
    <property type="entry name" value="OGT"/>
</dbReference>
<sequence>MNIFCYNTFLLSCCLYLSGCSSSISGPPPLYLANSPAFNLIEVETEQAIFKLDKNLTSQLDAHLTSKRSAHYVANSILRFLLKNGDSSLTYQSGATLTASQTYANLNANCLSLSILAYSLADYLGIKARFQKVHIPEYWAINKGVNLLTGHINLSIDNELMQNIPATMVYQRDKYLTIDFDPNIRKQRFKTSLLSKEVVTAMFYNNKGALALVNKQYNLAFSYFSAAVKVAPSFSGGWGNLGIVFRQLNYLNEAELAYNYAIALDKNNHTALGNLAVLYTLSDRQQKGQQILKQLDTKRRLNPYYHVSLGNSELALKNYTLALKHFKTAYNLDSHLHESHFGLARAYYLTGNITLAKKHMQLAGLKAEFSHDKARYKNKLSVLKNATAWLSRD</sequence>
<dbReference type="Gene3D" id="1.25.40.10">
    <property type="entry name" value="Tetratricopeptide repeat domain"/>
    <property type="match status" value="2"/>
</dbReference>
<gene>
    <name evidence="3" type="ORF">PES01_18930</name>
</gene>
<accession>A0A510XVM2</accession>
<feature type="signal peptide" evidence="2">
    <location>
        <begin position="1"/>
        <end position="25"/>
    </location>
</feature>
<protein>
    <submittedName>
        <fullName evidence="3">Uncharacterized protein</fullName>
    </submittedName>
</protein>
<dbReference type="InterPro" id="IPR019734">
    <property type="entry name" value="TPR_rpt"/>
</dbReference>
<dbReference type="GO" id="GO:0006493">
    <property type="term" value="P:protein O-linked glycosylation"/>
    <property type="evidence" value="ECO:0007669"/>
    <property type="project" value="InterPro"/>
</dbReference>
<keyword evidence="4" id="KW-1185">Reference proteome</keyword>
<proteinExistence type="predicted"/>
<dbReference type="GO" id="GO:0097363">
    <property type="term" value="F:protein O-acetylglucosaminyltransferase activity"/>
    <property type="evidence" value="ECO:0007669"/>
    <property type="project" value="TreeGrafter"/>
</dbReference>
<dbReference type="AlphaFoldDB" id="A0A510XVM2"/>
<name>A0A510XVM2_9GAMM</name>
<dbReference type="InterPro" id="IPR011990">
    <property type="entry name" value="TPR-like_helical_dom_sf"/>
</dbReference>
<dbReference type="PANTHER" id="PTHR44366:SF1">
    <property type="entry name" value="UDP-N-ACETYLGLUCOSAMINE--PEPTIDE N-ACETYLGLUCOSAMINYLTRANSFERASE 110 KDA SUBUNIT"/>
    <property type="match status" value="1"/>
</dbReference>
<organism evidence="3 4">
    <name type="scientific">Pseudoalteromonas espejiana</name>
    <dbReference type="NCBI Taxonomy" id="28107"/>
    <lineage>
        <taxon>Bacteria</taxon>
        <taxon>Pseudomonadati</taxon>
        <taxon>Pseudomonadota</taxon>
        <taxon>Gammaproteobacteria</taxon>
        <taxon>Alteromonadales</taxon>
        <taxon>Pseudoalteromonadaceae</taxon>
        <taxon>Pseudoalteromonas</taxon>
    </lineage>
</organism>
<dbReference type="PANTHER" id="PTHR44366">
    <property type="entry name" value="UDP-N-ACETYLGLUCOSAMINE--PEPTIDE N-ACETYLGLUCOSAMINYLTRANSFERASE 110 KDA SUBUNIT"/>
    <property type="match status" value="1"/>
</dbReference>
<feature type="chain" id="PRO_5022009215" evidence="2">
    <location>
        <begin position="26"/>
        <end position="393"/>
    </location>
</feature>
<evidence type="ECO:0000256" key="2">
    <source>
        <dbReference type="SAM" id="SignalP"/>
    </source>
</evidence>
<evidence type="ECO:0000313" key="3">
    <source>
        <dbReference type="EMBL" id="GEK55048.1"/>
    </source>
</evidence>